<dbReference type="RefSeq" id="WP_196103803.1">
    <property type="nucleotide sequence ID" value="NZ_CP064942.1"/>
</dbReference>
<gene>
    <name evidence="2" type="ORF">I0K15_02090</name>
</gene>
<dbReference type="GO" id="GO:0046686">
    <property type="term" value="P:response to cadmium ion"/>
    <property type="evidence" value="ECO:0007669"/>
    <property type="project" value="TreeGrafter"/>
</dbReference>
<name>A0A7S9LSP4_9RHOB</name>
<sequence length="221" mass="23745">MADGPDIARIATLIGEPARARMLSALMGGQALTASELAEEAGVTRQTASGHLSRLEDGALIAGVKQGRHRYFRLSGSDVAEALEVLMEVVDRRGPARVRPGPREPEMRHARVCYDHLAGTLGVALHDGLLARGWLAPGLVPTAEGTAAFEDLGIDMDELGKARRPLCRACLDWSERRTHLAGGLGAALFTAFEDRGWLKRVPGARVVRSPGEAELRDWLGN</sequence>
<keyword evidence="3" id="KW-1185">Reference proteome</keyword>
<reference evidence="2 3" key="1">
    <citation type="submission" date="2020-11" db="EMBL/GenBank/DDBJ databases">
        <title>Description of Pontivivens ytuae sp. nov. isolated from deep sea sediment of Mariana Trench.</title>
        <authorList>
            <person name="Wang Z."/>
            <person name="Sun Q.-L."/>
            <person name="Xu X.-D."/>
            <person name="Tang Y.-Z."/>
            <person name="Zhang J."/>
        </authorList>
    </citation>
    <scope>NUCLEOTIDE SEQUENCE [LARGE SCALE GENOMIC DNA]</scope>
    <source>
        <strain evidence="2 3">MT2928</strain>
    </source>
</reference>
<dbReference type="InterPro" id="IPR011991">
    <property type="entry name" value="ArsR-like_HTH"/>
</dbReference>
<dbReference type="InterPro" id="IPR052543">
    <property type="entry name" value="HTH_Metal-responsive_Reg"/>
</dbReference>
<dbReference type="Proteomes" id="UP000594800">
    <property type="component" value="Chromosome"/>
</dbReference>
<dbReference type="SMART" id="SM00418">
    <property type="entry name" value="HTH_ARSR"/>
    <property type="match status" value="1"/>
</dbReference>
<dbReference type="KEGG" id="poz:I0K15_02090"/>
<feature type="domain" description="HTH arsR-type" evidence="1">
    <location>
        <begin position="1"/>
        <end position="94"/>
    </location>
</feature>
<evidence type="ECO:0000313" key="3">
    <source>
        <dbReference type="Proteomes" id="UP000594800"/>
    </source>
</evidence>
<dbReference type="Gene3D" id="1.10.10.10">
    <property type="entry name" value="Winged helix-like DNA-binding domain superfamily/Winged helix DNA-binding domain"/>
    <property type="match status" value="1"/>
</dbReference>
<dbReference type="GO" id="GO:0010288">
    <property type="term" value="P:response to lead ion"/>
    <property type="evidence" value="ECO:0007669"/>
    <property type="project" value="TreeGrafter"/>
</dbReference>
<dbReference type="GO" id="GO:0003677">
    <property type="term" value="F:DNA binding"/>
    <property type="evidence" value="ECO:0007669"/>
    <property type="project" value="TreeGrafter"/>
</dbReference>
<dbReference type="PANTHER" id="PTHR39168:SF1">
    <property type="entry name" value="TRANSCRIPTIONAL REGULATORY PROTEIN"/>
    <property type="match status" value="1"/>
</dbReference>
<dbReference type="InterPro" id="IPR036390">
    <property type="entry name" value="WH_DNA-bd_sf"/>
</dbReference>
<dbReference type="GO" id="GO:0032791">
    <property type="term" value="F:lead ion binding"/>
    <property type="evidence" value="ECO:0007669"/>
    <property type="project" value="TreeGrafter"/>
</dbReference>
<dbReference type="EMBL" id="CP064942">
    <property type="protein sequence ID" value="QPH54594.1"/>
    <property type="molecule type" value="Genomic_DNA"/>
</dbReference>
<dbReference type="PANTHER" id="PTHR39168">
    <property type="entry name" value="TRANSCRIPTIONAL REGULATOR-RELATED"/>
    <property type="match status" value="1"/>
</dbReference>
<evidence type="ECO:0000259" key="1">
    <source>
        <dbReference type="PROSITE" id="PS50987"/>
    </source>
</evidence>
<dbReference type="SUPFAM" id="SSF46785">
    <property type="entry name" value="Winged helix' DNA-binding domain"/>
    <property type="match status" value="1"/>
</dbReference>
<protein>
    <submittedName>
        <fullName evidence="2">Helix-turn-helix transcriptional regulator</fullName>
    </submittedName>
</protein>
<dbReference type="GO" id="GO:0003700">
    <property type="term" value="F:DNA-binding transcription factor activity"/>
    <property type="evidence" value="ECO:0007669"/>
    <property type="project" value="InterPro"/>
</dbReference>
<dbReference type="PROSITE" id="PS50987">
    <property type="entry name" value="HTH_ARSR_2"/>
    <property type="match status" value="1"/>
</dbReference>
<dbReference type="CDD" id="cd00090">
    <property type="entry name" value="HTH_ARSR"/>
    <property type="match status" value="1"/>
</dbReference>
<dbReference type="Pfam" id="PF12840">
    <property type="entry name" value="HTH_20"/>
    <property type="match status" value="1"/>
</dbReference>
<accession>A0A7S9LSP4</accession>
<dbReference type="InterPro" id="IPR036388">
    <property type="entry name" value="WH-like_DNA-bd_sf"/>
</dbReference>
<evidence type="ECO:0000313" key="2">
    <source>
        <dbReference type="EMBL" id="QPH54594.1"/>
    </source>
</evidence>
<dbReference type="GO" id="GO:0097063">
    <property type="term" value="F:cadmium ion sensor activity"/>
    <property type="evidence" value="ECO:0007669"/>
    <property type="project" value="TreeGrafter"/>
</dbReference>
<dbReference type="InterPro" id="IPR001845">
    <property type="entry name" value="HTH_ArsR_DNA-bd_dom"/>
</dbReference>
<organism evidence="2 3">
    <name type="scientific">Pontivivens ytuae</name>
    <dbReference type="NCBI Taxonomy" id="2789856"/>
    <lineage>
        <taxon>Bacteria</taxon>
        <taxon>Pseudomonadati</taxon>
        <taxon>Pseudomonadota</taxon>
        <taxon>Alphaproteobacteria</taxon>
        <taxon>Rhodobacterales</taxon>
        <taxon>Paracoccaceae</taxon>
        <taxon>Pontivivens</taxon>
    </lineage>
</organism>
<dbReference type="AlphaFoldDB" id="A0A7S9LSP4"/>
<proteinExistence type="predicted"/>